<evidence type="ECO:0000256" key="1">
    <source>
        <dbReference type="SAM" id="Coils"/>
    </source>
</evidence>
<feature type="transmembrane region" description="Helical" evidence="2">
    <location>
        <begin position="553"/>
        <end position="576"/>
    </location>
</feature>
<sequence length="1276" mass="133974">MADETIGEVRIRVSPDGSKFYEQAKDDAKDAEKRLNALDLSVKFQTELEGEEQVAAEAKAAQEAAQKAVDPISIKVNLDNETSLLGAIGHLQKELIKLGEVQLPPIELNEDAIKESIEALEGNLKKISNVQLRVDQADPASLKRAIQQIDAEMAKLKPVIPIHLDEQSLEEAKANLLSRLEEVSRLELNVDRVNEASLKAAIRQIDAEIAKVRATFRVEAELTEESLQREKARLQNDLANAVHVRTALDEKTFAETIAEARRRLRADDLTLGVLLDPDKVERAVNELALMLKAHDDLRARFSAELDPFARVKMAKDLEKLHAEIAKFNPGIHLPVKPEVPTAAQAALKATLAFLTRKRDITIDLDFKRAIADAGTFIATLSTFKAFNDNLAQARTLLTGMFTNLPNFAAATTGILAMSGGIVSLTSNLIGLAGSLVQLLPLMAAIPGIAIGIGTMAVALKDLPEQLPAIVAGFKNLQVVISEAFWSVARGPINELAKEALPLISAGLKQTSTEIGGFFAALSGALAGGLLPALPAMFANLADSINLFTQYTPAIASILTMFGQLGSALLPPLAALMGQVVTQFQAWFATTVAGDQLGATINGVIAALSGVFEIVKGAAGIFGALFDAASAAGASTFGGLGLALQGIADTLRMLQPQLTAFFAAAHGMFTAFLSQAEGGFQQAFTGITAILSATLPTIGSVLGQVVGALGGLLNDPAVIQGFTAFISGVAAGITALLPAFQPIANLLGALGPTLGLLATQIGQTFSALAPSFGGILQAIMPLITVLSGGLQTVLVALSPVITKLADAMAQAFSSPALMAAINAIVNALIALMPALSPVIDVALALFNVLAGALATVMAPLAGLFTQLVPLFPMLATAFTSIFAALAPLIPVFVELLVSILTPLIPVLLQLVEAILPLLPPVLLLVSNSLSVAMAVFQLLVAAVLPLIVFSLEMVANAFGIVADVVAAVMMPALELVQKGIGKLQEGIAAFASWWEGIWNKVSDFFKGIWEGVINWVLDFLGIHSPSRVFLDIANNLIAGLMNGLTAGWGKVTGFFSNAMTWIKDTTLNAILAVVDFYAGLWGRVTGAIGDLAGKVRSFFGAAWSKIQDSLTSQWTTTSAWLVGLGSRVLSAIGNLGNLLVGIGRSIINGLWDGLKAAWDDVAGWLSGIGDKIRNLKGPEDYDAVLLVHAGELIIQGLLEGMESQYDAVRKSLSGFTNEIGGTRFGSPGVVLGVNPGLYSGDGAQAGNTLIYHAAPGSSLGAEEDLFGAIGRARAFGW</sequence>
<feature type="transmembrane region" description="Helical" evidence="2">
    <location>
        <begin position="407"/>
        <end position="431"/>
    </location>
</feature>
<organism evidence="3 4">
    <name type="scientific">Micromonospora krabiensis</name>
    <dbReference type="NCBI Taxonomy" id="307121"/>
    <lineage>
        <taxon>Bacteria</taxon>
        <taxon>Bacillati</taxon>
        <taxon>Actinomycetota</taxon>
        <taxon>Actinomycetes</taxon>
        <taxon>Micromonosporales</taxon>
        <taxon>Micromonosporaceae</taxon>
        <taxon>Micromonospora</taxon>
    </lineage>
</organism>
<dbReference type="STRING" id="307121.GA0070620_3461"/>
<dbReference type="EMBL" id="LT598496">
    <property type="protein sequence ID" value="SBV27930.1"/>
    <property type="molecule type" value="Genomic_DNA"/>
</dbReference>
<keyword evidence="2" id="KW-1133">Transmembrane helix</keyword>
<evidence type="ECO:0000313" key="4">
    <source>
        <dbReference type="Proteomes" id="UP000199393"/>
    </source>
</evidence>
<feature type="transmembrane region" description="Helical" evidence="2">
    <location>
        <begin position="816"/>
        <end position="834"/>
    </location>
</feature>
<protein>
    <submittedName>
        <fullName evidence="3">Phage-related protein</fullName>
    </submittedName>
</protein>
<feature type="transmembrane region" description="Helical" evidence="2">
    <location>
        <begin position="774"/>
        <end position="796"/>
    </location>
</feature>
<feature type="transmembrane region" description="Helical" evidence="2">
    <location>
        <begin position="438"/>
        <end position="459"/>
    </location>
</feature>
<keyword evidence="1" id="KW-0175">Coiled coil</keyword>
<dbReference type="Proteomes" id="UP000199393">
    <property type="component" value="Chromosome I"/>
</dbReference>
<dbReference type="RefSeq" id="WP_091592142.1">
    <property type="nucleotide sequence ID" value="NZ_JBHRWG010000004.1"/>
</dbReference>
<accession>A0A1C3N5S2</accession>
<feature type="transmembrane region" description="Helical" evidence="2">
    <location>
        <begin position="717"/>
        <end position="739"/>
    </location>
</feature>
<dbReference type="SUPFAM" id="SSF48371">
    <property type="entry name" value="ARM repeat"/>
    <property type="match status" value="1"/>
</dbReference>
<dbReference type="PATRIC" id="fig|307121.4.peg.3532"/>
<feature type="transmembrane region" description="Helical" evidence="2">
    <location>
        <begin position="653"/>
        <end position="672"/>
    </location>
</feature>
<feature type="transmembrane region" description="Helical" evidence="2">
    <location>
        <begin position="894"/>
        <end position="917"/>
    </location>
</feature>
<feature type="coiled-coil region" evidence="1">
    <location>
        <begin position="217"/>
        <end position="244"/>
    </location>
</feature>
<dbReference type="OrthoDB" id="3404808at2"/>
<feature type="transmembrane region" description="Helical" evidence="2">
    <location>
        <begin position="929"/>
        <end position="950"/>
    </location>
</feature>
<feature type="transmembrane region" description="Helical" evidence="2">
    <location>
        <begin position="840"/>
        <end position="862"/>
    </location>
</feature>
<reference evidence="4" key="1">
    <citation type="submission" date="2016-06" db="EMBL/GenBank/DDBJ databases">
        <authorList>
            <person name="Varghese N."/>
        </authorList>
    </citation>
    <scope>NUCLEOTIDE SEQUENCE [LARGE SCALE GENOMIC DNA]</scope>
    <source>
        <strain evidence="4">DSM 45344</strain>
    </source>
</reference>
<name>A0A1C3N5S2_9ACTN</name>
<feature type="transmembrane region" description="Helical" evidence="2">
    <location>
        <begin position="517"/>
        <end position="541"/>
    </location>
</feature>
<feature type="transmembrane region" description="Helical" evidence="2">
    <location>
        <begin position="596"/>
        <end position="614"/>
    </location>
</feature>
<dbReference type="AlphaFoldDB" id="A0A1C3N5S2"/>
<evidence type="ECO:0000313" key="3">
    <source>
        <dbReference type="EMBL" id="SBV27930.1"/>
    </source>
</evidence>
<gene>
    <name evidence="3" type="ORF">GA0070620_3461</name>
</gene>
<feature type="coiled-coil region" evidence="1">
    <location>
        <begin position="21"/>
        <end position="68"/>
    </location>
</feature>
<feature type="transmembrane region" description="Helical" evidence="2">
    <location>
        <begin position="684"/>
        <end position="705"/>
    </location>
</feature>
<keyword evidence="2" id="KW-0812">Transmembrane</keyword>
<feature type="transmembrane region" description="Helical" evidence="2">
    <location>
        <begin position="621"/>
        <end position="647"/>
    </location>
</feature>
<keyword evidence="4" id="KW-1185">Reference proteome</keyword>
<proteinExistence type="predicted"/>
<evidence type="ECO:0000256" key="2">
    <source>
        <dbReference type="SAM" id="Phobius"/>
    </source>
</evidence>
<feature type="transmembrane region" description="Helical" evidence="2">
    <location>
        <begin position="869"/>
        <end position="888"/>
    </location>
</feature>
<dbReference type="InterPro" id="IPR016024">
    <property type="entry name" value="ARM-type_fold"/>
</dbReference>
<keyword evidence="2" id="KW-0472">Membrane</keyword>
<feature type="transmembrane region" description="Helical" evidence="2">
    <location>
        <begin position="746"/>
        <end position="768"/>
    </location>
</feature>